<sequence>MAVSQTAEYALRAVVWLAQNPGEPQTTQQLAEGTHVSVSYLPKVLQPLGRVGILTSQRGINGGYSLARDPEQLTVLEIIGCVDPIQRITRCPLRLQTHTGGLCPLHTMLDEAIAETERRFGETTIAELLRRNTGLKPLCETTPHVFTIDSLLPPKKAGGGAAD</sequence>
<dbReference type="PROSITE" id="PS01332">
    <property type="entry name" value="HTH_RRF2_1"/>
    <property type="match status" value="1"/>
</dbReference>
<dbReference type="Pfam" id="PF02082">
    <property type="entry name" value="Rrf2"/>
    <property type="match status" value="1"/>
</dbReference>
<dbReference type="EMBL" id="CP036349">
    <property type="protein sequence ID" value="QDV74151.1"/>
    <property type="molecule type" value="Genomic_DNA"/>
</dbReference>
<dbReference type="PROSITE" id="PS51197">
    <property type="entry name" value="HTH_RRF2_2"/>
    <property type="match status" value="1"/>
</dbReference>
<evidence type="ECO:0000313" key="1">
    <source>
        <dbReference type="EMBL" id="QDV74151.1"/>
    </source>
</evidence>
<dbReference type="Gene3D" id="1.10.10.10">
    <property type="entry name" value="Winged helix-like DNA-binding domain superfamily/Winged helix DNA-binding domain"/>
    <property type="match status" value="1"/>
</dbReference>
<dbReference type="PANTHER" id="PTHR33221">
    <property type="entry name" value="WINGED HELIX-TURN-HELIX TRANSCRIPTIONAL REGULATOR, RRF2 FAMILY"/>
    <property type="match status" value="1"/>
</dbReference>
<dbReference type="GO" id="GO:0005829">
    <property type="term" value="C:cytosol"/>
    <property type="evidence" value="ECO:0007669"/>
    <property type="project" value="TreeGrafter"/>
</dbReference>
<dbReference type="InterPro" id="IPR036388">
    <property type="entry name" value="WH-like_DNA-bd_sf"/>
</dbReference>
<dbReference type="Proteomes" id="UP000316426">
    <property type="component" value="Chromosome"/>
</dbReference>
<evidence type="ECO:0000313" key="2">
    <source>
        <dbReference type="Proteomes" id="UP000316426"/>
    </source>
</evidence>
<dbReference type="InterPro" id="IPR030489">
    <property type="entry name" value="TR_Rrf2-type_CS"/>
</dbReference>
<dbReference type="NCBIfam" id="TIGR00738">
    <property type="entry name" value="rrf2_super"/>
    <property type="match status" value="1"/>
</dbReference>
<dbReference type="PANTHER" id="PTHR33221:SF13">
    <property type="entry name" value="TRANSCRIPTIONAL REGULATOR-RELATED"/>
    <property type="match status" value="1"/>
</dbReference>
<dbReference type="InterPro" id="IPR000944">
    <property type="entry name" value="Tscrpt_reg_Rrf2"/>
</dbReference>
<protein>
    <submittedName>
        <fullName evidence="1">HTH-type transcriptional regulator CymR</fullName>
    </submittedName>
</protein>
<name>A0A518K8N2_9BACT</name>
<reference evidence="1 2" key="1">
    <citation type="submission" date="2019-02" db="EMBL/GenBank/DDBJ databases">
        <title>Deep-cultivation of Planctomycetes and their phenomic and genomic characterization uncovers novel biology.</title>
        <authorList>
            <person name="Wiegand S."/>
            <person name="Jogler M."/>
            <person name="Boedeker C."/>
            <person name="Pinto D."/>
            <person name="Vollmers J."/>
            <person name="Rivas-Marin E."/>
            <person name="Kohn T."/>
            <person name="Peeters S.H."/>
            <person name="Heuer A."/>
            <person name="Rast P."/>
            <person name="Oberbeckmann S."/>
            <person name="Bunk B."/>
            <person name="Jeske O."/>
            <person name="Meyerdierks A."/>
            <person name="Storesund J.E."/>
            <person name="Kallscheuer N."/>
            <person name="Luecker S."/>
            <person name="Lage O.M."/>
            <person name="Pohl T."/>
            <person name="Merkel B.J."/>
            <person name="Hornburger P."/>
            <person name="Mueller R.-W."/>
            <person name="Bruemmer F."/>
            <person name="Labrenz M."/>
            <person name="Spormann A.M."/>
            <person name="Op den Camp H."/>
            <person name="Overmann J."/>
            <person name="Amann R."/>
            <person name="Jetten M.S.M."/>
            <person name="Mascher T."/>
            <person name="Medema M.H."/>
            <person name="Devos D.P."/>
            <person name="Kaster A.-K."/>
            <person name="Ovreas L."/>
            <person name="Rohde M."/>
            <person name="Galperin M.Y."/>
            <person name="Jogler C."/>
        </authorList>
    </citation>
    <scope>NUCLEOTIDE SEQUENCE [LARGE SCALE GENOMIC DNA]</scope>
    <source>
        <strain evidence="1 2">Spa11</strain>
    </source>
</reference>
<dbReference type="KEGG" id="bmei:Spa11_23510"/>
<organism evidence="1 2">
    <name type="scientific">Botrimarina mediterranea</name>
    <dbReference type="NCBI Taxonomy" id="2528022"/>
    <lineage>
        <taxon>Bacteria</taxon>
        <taxon>Pseudomonadati</taxon>
        <taxon>Planctomycetota</taxon>
        <taxon>Planctomycetia</taxon>
        <taxon>Pirellulales</taxon>
        <taxon>Lacipirellulaceae</taxon>
        <taxon>Botrimarina</taxon>
    </lineage>
</organism>
<dbReference type="GO" id="GO:0003700">
    <property type="term" value="F:DNA-binding transcription factor activity"/>
    <property type="evidence" value="ECO:0007669"/>
    <property type="project" value="TreeGrafter"/>
</dbReference>
<gene>
    <name evidence="1" type="primary">cymR_2</name>
    <name evidence="1" type="ORF">Spa11_23510</name>
</gene>
<dbReference type="SUPFAM" id="SSF46785">
    <property type="entry name" value="Winged helix' DNA-binding domain"/>
    <property type="match status" value="1"/>
</dbReference>
<accession>A0A518K8N2</accession>
<proteinExistence type="predicted"/>
<dbReference type="RefSeq" id="WP_145112301.1">
    <property type="nucleotide sequence ID" value="NZ_CP036349.1"/>
</dbReference>
<keyword evidence="2" id="KW-1185">Reference proteome</keyword>
<dbReference type="InterPro" id="IPR036390">
    <property type="entry name" value="WH_DNA-bd_sf"/>
</dbReference>
<dbReference type="AlphaFoldDB" id="A0A518K8N2"/>